<dbReference type="EMBL" id="LAZR01004724">
    <property type="protein sequence ID" value="KKN06138.1"/>
    <property type="molecule type" value="Genomic_DNA"/>
</dbReference>
<proteinExistence type="predicted"/>
<gene>
    <name evidence="2" type="ORF">LCGC14_1080410</name>
</gene>
<evidence type="ECO:0000313" key="2">
    <source>
        <dbReference type="EMBL" id="KKN06138.1"/>
    </source>
</evidence>
<protein>
    <submittedName>
        <fullName evidence="2">Uncharacterized protein</fullName>
    </submittedName>
</protein>
<feature type="region of interest" description="Disordered" evidence="1">
    <location>
        <begin position="59"/>
        <end position="85"/>
    </location>
</feature>
<name>A0A0F9QLA1_9ZZZZ</name>
<sequence>MTKCMYEGCTEPGTQMEQGPFSDMWVCAGCAEKIRRHREAWIRAREGMTLGERARASLVREKKLGPGNSARGGTRAPSHSTTDGQ</sequence>
<evidence type="ECO:0000256" key="1">
    <source>
        <dbReference type="SAM" id="MobiDB-lite"/>
    </source>
</evidence>
<reference evidence="2" key="1">
    <citation type="journal article" date="2015" name="Nature">
        <title>Complex archaea that bridge the gap between prokaryotes and eukaryotes.</title>
        <authorList>
            <person name="Spang A."/>
            <person name="Saw J.H."/>
            <person name="Jorgensen S.L."/>
            <person name="Zaremba-Niedzwiedzka K."/>
            <person name="Martijn J."/>
            <person name="Lind A.E."/>
            <person name="van Eijk R."/>
            <person name="Schleper C."/>
            <person name="Guy L."/>
            <person name="Ettema T.J."/>
        </authorList>
    </citation>
    <scope>NUCLEOTIDE SEQUENCE</scope>
</reference>
<dbReference type="AlphaFoldDB" id="A0A0F9QLA1"/>
<comment type="caution">
    <text evidence="2">The sequence shown here is derived from an EMBL/GenBank/DDBJ whole genome shotgun (WGS) entry which is preliminary data.</text>
</comment>
<accession>A0A0F9QLA1</accession>
<organism evidence="2">
    <name type="scientific">marine sediment metagenome</name>
    <dbReference type="NCBI Taxonomy" id="412755"/>
    <lineage>
        <taxon>unclassified sequences</taxon>
        <taxon>metagenomes</taxon>
        <taxon>ecological metagenomes</taxon>
    </lineage>
</organism>